<sequence length="398" mass="46022">MFHEDLFDCLSADIKGAISKEMIKDNVMVRAEDGGYLIPPMKILKKYIEQELEARILVTKRFSSSGDTGRNVTENKKKVHFKEEAFPAMNEAFSKMKEITESLKEQKLETRKQAQGENENLKKFMTQLEELKNLSQPQMGGFTNQQFKPRNYLPPFSQRHVPYAPAQNIPKPYVKCCYCLEEGHSVNRCNYLFSDQNKKWVSRQVGVFLFPNWQRVPTNGTIAPKKLAEDFEKEQEELTKKMKEAEAREPLPKPNRMNIIQIKKDNSAAAIAKVENWGIWQPPTISSANKPLLNNYGLRNTKERNSRAENTNQDALRSHPKVKTPKKISNIPGAYIEDEKKEEEKTIIPTKYKKPQLVQSDNDRPSQAPKIDHTKDTQESIKKVNERKITKEEKLDIQ</sequence>
<evidence type="ECO:0000313" key="3">
    <source>
        <dbReference type="EMBL" id="MBW0516779.1"/>
    </source>
</evidence>
<feature type="compositionally biased region" description="Basic and acidic residues" evidence="2">
    <location>
        <begin position="337"/>
        <end position="346"/>
    </location>
</feature>
<dbReference type="AlphaFoldDB" id="A0A9Q3E8K5"/>
<keyword evidence="4" id="KW-1185">Reference proteome</keyword>
<protein>
    <submittedName>
        <fullName evidence="3">Uncharacterized protein</fullName>
    </submittedName>
</protein>
<gene>
    <name evidence="3" type="ORF">O181_056494</name>
</gene>
<proteinExistence type="predicted"/>
<organism evidence="3 4">
    <name type="scientific">Austropuccinia psidii MF-1</name>
    <dbReference type="NCBI Taxonomy" id="1389203"/>
    <lineage>
        <taxon>Eukaryota</taxon>
        <taxon>Fungi</taxon>
        <taxon>Dikarya</taxon>
        <taxon>Basidiomycota</taxon>
        <taxon>Pucciniomycotina</taxon>
        <taxon>Pucciniomycetes</taxon>
        <taxon>Pucciniales</taxon>
        <taxon>Sphaerophragmiaceae</taxon>
        <taxon>Austropuccinia</taxon>
    </lineage>
</organism>
<evidence type="ECO:0000256" key="1">
    <source>
        <dbReference type="SAM" id="Coils"/>
    </source>
</evidence>
<name>A0A9Q3E8K5_9BASI</name>
<keyword evidence="1" id="KW-0175">Coiled coil</keyword>
<feature type="coiled-coil region" evidence="1">
    <location>
        <begin position="89"/>
        <end position="134"/>
    </location>
</feature>
<feature type="region of interest" description="Disordered" evidence="2">
    <location>
        <begin position="288"/>
        <end position="398"/>
    </location>
</feature>
<accession>A0A9Q3E8K5</accession>
<evidence type="ECO:0000313" key="4">
    <source>
        <dbReference type="Proteomes" id="UP000765509"/>
    </source>
</evidence>
<comment type="caution">
    <text evidence="3">The sequence shown here is derived from an EMBL/GenBank/DDBJ whole genome shotgun (WGS) entry which is preliminary data.</text>
</comment>
<dbReference type="OrthoDB" id="1431520at2759"/>
<evidence type="ECO:0000256" key="2">
    <source>
        <dbReference type="SAM" id="MobiDB-lite"/>
    </source>
</evidence>
<dbReference type="EMBL" id="AVOT02025481">
    <property type="protein sequence ID" value="MBW0516779.1"/>
    <property type="molecule type" value="Genomic_DNA"/>
</dbReference>
<dbReference type="Proteomes" id="UP000765509">
    <property type="component" value="Unassembled WGS sequence"/>
</dbReference>
<feature type="compositionally biased region" description="Basic and acidic residues" evidence="2">
    <location>
        <begin position="370"/>
        <end position="398"/>
    </location>
</feature>
<reference evidence="3" key="1">
    <citation type="submission" date="2021-03" db="EMBL/GenBank/DDBJ databases">
        <title>Draft genome sequence of rust myrtle Austropuccinia psidii MF-1, a brazilian biotype.</title>
        <authorList>
            <person name="Quecine M.C."/>
            <person name="Pachon D.M.R."/>
            <person name="Bonatelli M.L."/>
            <person name="Correr F.H."/>
            <person name="Franceschini L.M."/>
            <person name="Leite T.F."/>
            <person name="Margarido G.R.A."/>
            <person name="Almeida C.A."/>
            <person name="Ferrarezi J.A."/>
            <person name="Labate C.A."/>
        </authorList>
    </citation>
    <scope>NUCLEOTIDE SEQUENCE</scope>
    <source>
        <strain evidence="3">MF-1</strain>
    </source>
</reference>